<feature type="compositionally biased region" description="Low complexity" evidence="2">
    <location>
        <begin position="332"/>
        <end position="342"/>
    </location>
</feature>
<dbReference type="PANTHER" id="PTHR10760:SF2">
    <property type="entry name" value="LD13476P-RELATED"/>
    <property type="match status" value="1"/>
</dbReference>
<dbReference type="Pfam" id="PF06309">
    <property type="entry name" value="Torsin"/>
    <property type="match status" value="1"/>
</dbReference>
<name>A0A2P6V8C5_9CHLO</name>
<comment type="caution">
    <text evidence="3">The sequence shown here is derived from an EMBL/GenBank/DDBJ whole genome shotgun (WGS) entry which is preliminary data.</text>
</comment>
<dbReference type="GO" id="GO:0005737">
    <property type="term" value="C:cytoplasm"/>
    <property type="evidence" value="ECO:0007669"/>
    <property type="project" value="UniProtKB-ARBA"/>
</dbReference>
<dbReference type="Gene3D" id="3.40.50.300">
    <property type="entry name" value="P-loop containing nucleotide triphosphate hydrolases"/>
    <property type="match status" value="1"/>
</dbReference>
<feature type="compositionally biased region" description="Gly residues" evidence="2">
    <location>
        <begin position="343"/>
        <end position="354"/>
    </location>
</feature>
<proteinExistence type="inferred from homology"/>
<evidence type="ECO:0000256" key="2">
    <source>
        <dbReference type="SAM" id="MobiDB-lite"/>
    </source>
</evidence>
<dbReference type="GO" id="GO:0016887">
    <property type="term" value="F:ATP hydrolysis activity"/>
    <property type="evidence" value="ECO:0007669"/>
    <property type="project" value="InterPro"/>
</dbReference>
<dbReference type="AlphaFoldDB" id="A0A2P6V8C5"/>
<comment type="similarity">
    <text evidence="1">Belongs to the ClpA/ClpB family. Torsin subfamily.</text>
</comment>
<dbReference type="EMBL" id="LHPF02000020">
    <property type="protein sequence ID" value="PSC70339.1"/>
    <property type="molecule type" value="Genomic_DNA"/>
</dbReference>
<keyword evidence="4" id="KW-1185">Reference proteome</keyword>
<organism evidence="3 4">
    <name type="scientific">Micractinium conductrix</name>
    <dbReference type="NCBI Taxonomy" id="554055"/>
    <lineage>
        <taxon>Eukaryota</taxon>
        <taxon>Viridiplantae</taxon>
        <taxon>Chlorophyta</taxon>
        <taxon>core chlorophytes</taxon>
        <taxon>Trebouxiophyceae</taxon>
        <taxon>Chlorellales</taxon>
        <taxon>Chlorellaceae</taxon>
        <taxon>Chlorella clade</taxon>
        <taxon>Micractinium</taxon>
    </lineage>
</organism>
<sequence>MALPVAWGVAIGVAGALVSLFSGNLNYAPGACERFEPYLASKIVGQELALRQIADAVCDQLAQAEPPRPLVLSLHGPPGVGKSMFHQLAAQALYNRVLRSDLRCPGLDCAGYKVLYGMDYVAEERQAQHNALRASLLEHLRSAPESLLVVEEYDKLDCSMRGFFRQLLENGQVANVTLNKAIIVLESNLGYTELHDLLLRAGDRSRIAPEEAQRVLKDMVFARWMAEGCEERSDTLKMVGLVSFFLPFFPLERRHIRQLFEMRLRERGAELHKRGAGGLAWSPQVVDFLTEKVDFDGQFPIEGAKEVATLMTRYASRPLRLWAAAQQAAAQQQKQQQQHKWSGSGGSGSSGSGGAAPAEALSGGHMRVGLMVASPAEVLHALWSGGIWTRRLYADYVIARLPLSDAEWEAVPSPCGGLGRALPAALDHSAGQAEQLLSRMLLPRAEKARLRTLALCLAREQRRLRVILPSLAVQRVLALCLLNS</sequence>
<dbReference type="SUPFAM" id="SSF52540">
    <property type="entry name" value="P-loop containing nucleoside triphosphate hydrolases"/>
    <property type="match status" value="1"/>
</dbReference>
<evidence type="ECO:0000256" key="1">
    <source>
        <dbReference type="ARBA" id="ARBA00006235"/>
    </source>
</evidence>
<gene>
    <name evidence="3" type="ORF">C2E20_6107</name>
</gene>
<evidence type="ECO:0000313" key="4">
    <source>
        <dbReference type="Proteomes" id="UP000239649"/>
    </source>
</evidence>
<dbReference type="InterPro" id="IPR010448">
    <property type="entry name" value="Torsin"/>
</dbReference>
<dbReference type="PANTHER" id="PTHR10760">
    <property type="entry name" value="TORSIN"/>
    <property type="match status" value="1"/>
</dbReference>
<feature type="region of interest" description="Disordered" evidence="2">
    <location>
        <begin position="332"/>
        <end position="358"/>
    </location>
</feature>
<dbReference type="Proteomes" id="UP000239649">
    <property type="component" value="Unassembled WGS sequence"/>
</dbReference>
<dbReference type="STRING" id="554055.A0A2P6V8C5"/>
<dbReference type="OrthoDB" id="19623at2759"/>
<dbReference type="GO" id="GO:0005524">
    <property type="term" value="F:ATP binding"/>
    <property type="evidence" value="ECO:0007669"/>
    <property type="project" value="InterPro"/>
</dbReference>
<protein>
    <submittedName>
        <fullName evidence="3">ATPase of the AAA+ superfamily (ISS)</fullName>
    </submittedName>
</protein>
<dbReference type="InterPro" id="IPR027417">
    <property type="entry name" value="P-loop_NTPase"/>
</dbReference>
<evidence type="ECO:0000313" key="3">
    <source>
        <dbReference type="EMBL" id="PSC70339.1"/>
    </source>
</evidence>
<reference evidence="3 4" key="1">
    <citation type="journal article" date="2018" name="Plant J.">
        <title>Genome sequences of Chlorella sorokiniana UTEX 1602 and Micractinium conductrix SAG 241.80: implications to maltose excretion by a green alga.</title>
        <authorList>
            <person name="Arriola M.B."/>
            <person name="Velmurugan N."/>
            <person name="Zhang Y."/>
            <person name="Plunkett M.H."/>
            <person name="Hondzo H."/>
            <person name="Barney B.M."/>
        </authorList>
    </citation>
    <scope>NUCLEOTIDE SEQUENCE [LARGE SCALE GENOMIC DNA]</scope>
    <source>
        <strain evidence="3 4">SAG 241.80</strain>
    </source>
</reference>
<accession>A0A2P6V8C5</accession>